<sequence length="123" mass="13983">MTPFNYFTSSTHHNTHFLYYCTATEYYPGVSLFLDTQVTRIRDDKGSSSPLPQPRVDQLSCEAGHLYVALPLVEAPHLQPITDHLTSLRMKETNNTCTSLNISRNTSMKHISDTTKFFGKLKN</sequence>
<dbReference type="AlphaFoldDB" id="A0A5B7CG67"/>
<evidence type="ECO:0000313" key="2">
    <source>
        <dbReference type="Proteomes" id="UP000324222"/>
    </source>
</evidence>
<gene>
    <name evidence="1" type="ORF">E2C01_001137</name>
</gene>
<proteinExistence type="predicted"/>
<organism evidence="1 2">
    <name type="scientific">Portunus trituberculatus</name>
    <name type="common">Swimming crab</name>
    <name type="synonym">Neptunus trituberculatus</name>
    <dbReference type="NCBI Taxonomy" id="210409"/>
    <lineage>
        <taxon>Eukaryota</taxon>
        <taxon>Metazoa</taxon>
        <taxon>Ecdysozoa</taxon>
        <taxon>Arthropoda</taxon>
        <taxon>Crustacea</taxon>
        <taxon>Multicrustacea</taxon>
        <taxon>Malacostraca</taxon>
        <taxon>Eumalacostraca</taxon>
        <taxon>Eucarida</taxon>
        <taxon>Decapoda</taxon>
        <taxon>Pleocyemata</taxon>
        <taxon>Brachyura</taxon>
        <taxon>Eubrachyura</taxon>
        <taxon>Portunoidea</taxon>
        <taxon>Portunidae</taxon>
        <taxon>Portuninae</taxon>
        <taxon>Portunus</taxon>
    </lineage>
</organism>
<dbReference type="Proteomes" id="UP000324222">
    <property type="component" value="Unassembled WGS sequence"/>
</dbReference>
<keyword evidence="2" id="KW-1185">Reference proteome</keyword>
<comment type="caution">
    <text evidence="1">The sequence shown here is derived from an EMBL/GenBank/DDBJ whole genome shotgun (WGS) entry which is preliminary data.</text>
</comment>
<protein>
    <submittedName>
        <fullName evidence="1">Uncharacterized protein</fullName>
    </submittedName>
</protein>
<name>A0A5B7CG67_PORTR</name>
<reference evidence="1 2" key="1">
    <citation type="submission" date="2019-05" db="EMBL/GenBank/DDBJ databases">
        <title>Another draft genome of Portunus trituberculatus and its Hox gene families provides insights of decapod evolution.</title>
        <authorList>
            <person name="Jeong J.-H."/>
            <person name="Song I."/>
            <person name="Kim S."/>
            <person name="Choi T."/>
            <person name="Kim D."/>
            <person name="Ryu S."/>
            <person name="Kim W."/>
        </authorList>
    </citation>
    <scope>NUCLEOTIDE SEQUENCE [LARGE SCALE GENOMIC DNA]</scope>
    <source>
        <tissue evidence="1">Muscle</tissue>
    </source>
</reference>
<accession>A0A5B7CG67</accession>
<dbReference type="EMBL" id="VSRR010000034">
    <property type="protein sequence ID" value="MPC08549.1"/>
    <property type="molecule type" value="Genomic_DNA"/>
</dbReference>
<evidence type="ECO:0000313" key="1">
    <source>
        <dbReference type="EMBL" id="MPC08549.1"/>
    </source>
</evidence>